<dbReference type="GO" id="GO:0005886">
    <property type="term" value="C:plasma membrane"/>
    <property type="evidence" value="ECO:0007669"/>
    <property type="project" value="UniProtKB-SubCell"/>
</dbReference>
<evidence type="ECO:0000256" key="7">
    <source>
        <dbReference type="ARBA" id="ARBA00023136"/>
    </source>
</evidence>
<dbReference type="EMBL" id="FOFB01000008">
    <property type="protein sequence ID" value="SEQ32880.1"/>
    <property type="molecule type" value="Genomic_DNA"/>
</dbReference>
<feature type="domain" description="Glycosyltransferase RgtA/B/C/D-like" evidence="9">
    <location>
        <begin position="57"/>
        <end position="215"/>
    </location>
</feature>
<dbReference type="PANTHER" id="PTHR33908:SF11">
    <property type="entry name" value="MEMBRANE PROTEIN"/>
    <property type="match status" value="1"/>
</dbReference>
<keyword evidence="6 8" id="KW-1133">Transmembrane helix</keyword>
<sequence>MNSSSQPSIHRNTLIGLLVSKFLLHLVAVLNGYGLHRDEFLYLAEGSHPMWGYMEGPPIIGWVAGLSRLVFGTSVWAAKFPVLLVGMLSLYLLLKLVTELGGGKRGQLIAGVAWLLSPVFLGSNALFQPVSFNQFCWLLIGLAWVRVVNHERAKDWYILGLVTGLALMTKYSVVFYLLALLVGILLTPQRKLLAGKYLWRAAAIALLMWLPNLAWQFYYDFPVVSHMQELAETQLVNLSLADFLLPQFLFHTAGVFVWIPGLYYLFTAERLHPYRSLAWAYLLLMFLLIALSGKAYYTMGAYTSLMAAGGLFWEEKVGQKSLWLLPVFAVNFLFIPFGLPVLPIDKMQTFGVFIRDEVGLAAPLRWEDGEYRDLSQDYADMHGWEEMVQAVAKEYHQLAPEDKANCFIYGGNYGQAGALSFYRKKYDLPEPVSYNASFILWVPREMTFDRQISVEDYPQPASEFFQRTDTLLVQHSPFARETHYFYYYTEPSSDPAAAWREEIKGRIIDRVGRY</sequence>
<dbReference type="AlphaFoldDB" id="A0A1H9F4K1"/>
<gene>
    <name evidence="10" type="ORF">SAMN05444359_10881</name>
</gene>
<feature type="transmembrane region" description="Helical" evidence="8">
    <location>
        <begin position="156"/>
        <end position="185"/>
    </location>
</feature>
<dbReference type="OrthoDB" id="9813729at2"/>
<evidence type="ECO:0000313" key="10">
    <source>
        <dbReference type="EMBL" id="SEQ32880.1"/>
    </source>
</evidence>
<keyword evidence="2" id="KW-1003">Cell membrane</keyword>
<evidence type="ECO:0000256" key="2">
    <source>
        <dbReference type="ARBA" id="ARBA00022475"/>
    </source>
</evidence>
<feature type="transmembrane region" description="Helical" evidence="8">
    <location>
        <begin position="322"/>
        <end position="342"/>
    </location>
</feature>
<protein>
    <submittedName>
        <fullName evidence="10">4-amino-4-deoxy-L-arabinose transferase</fullName>
    </submittedName>
</protein>
<evidence type="ECO:0000313" key="11">
    <source>
        <dbReference type="Proteomes" id="UP000199021"/>
    </source>
</evidence>
<keyword evidence="4 10" id="KW-0808">Transferase</keyword>
<dbReference type="InterPro" id="IPR038731">
    <property type="entry name" value="RgtA/B/C-like"/>
</dbReference>
<organism evidence="10 11">
    <name type="scientific">Neolewinella agarilytica</name>
    <dbReference type="NCBI Taxonomy" id="478744"/>
    <lineage>
        <taxon>Bacteria</taxon>
        <taxon>Pseudomonadati</taxon>
        <taxon>Bacteroidota</taxon>
        <taxon>Saprospiria</taxon>
        <taxon>Saprospirales</taxon>
        <taxon>Lewinellaceae</taxon>
        <taxon>Neolewinella</taxon>
    </lineage>
</organism>
<dbReference type="Proteomes" id="UP000199021">
    <property type="component" value="Unassembled WGS sequence"/>
</dbReference>
<feature type="transmembrane region" description="Helical" evidence="8">
    <location>
        <begin position="248"/>
        <end position="266"/>
    </location>
</feature>
<dbReference type="PANTHER" id="PTHR33908">
    <property type="entry name" value="MANNOSYLTRANSFERASE YKCB-RELATED"/>
    <property type="match status" value="1"/>
</dbReference>
<dbReference type="Pfam" id="PF13231">
    <property type="entry name" value="PMT_2"/>
    <property type="match status" value="1"/>
</dbReference>
<proteinExistence type="predicted"/>
<dbReference type="GO" id="GO:0016763">
    <property type="term" value="F:pentosyltransferase activity"/>
    <property type="evidence" value="ECO:0007669"/>
    <property type="project" value="TreeGrafter"/>
</dbReference>
<feature type="transmembrane region" description="Helical" evidence="8">
    <location>
        <begin position="197"/>
        <end position="218"/>
    </location>
</feature>
<dbReference type="GO" id="GO:0009103">
    <property type="term" value="P:lipopolysaccharide biosynthetic process"/>
    <property type="evidence" value="ECO:0007669"/>
    <property type="project" value="UniProtKB-ARBA"/>
</dbReference>
<keyword evidence="11" id="KW-1185">Reference proteome</keyword>
<evidence type="ECO:0000259" key="9">
    <source>
        <dbReference type="Pfam" id="PF13231"/>
    </source>
</evidence>
<name>A0A1H9F4K1_9BACT</name>
<reference evidence="11" key="1">
    <citation type="submission" date="2016-10" db="EMBL/GenBank/DDBJ databases">
        <authorList>
            <person name="Varghese N."/>
            <person name="Submissions S."/>
        </authorList>
    </citation>
    <scope>NUCLEOTIDE SEQUENCE [LARGE SCALE GENOMIC DNA]</scope>
    <source>
        <strain evidence="11">DSM 24740</strain>
    </source>
</reference>
<evidence type="ECO:0000256" key="3">
    <source>
        <dbReference type="ARBA" id="ARBA00022676"/>
    </source>
</evidence>
<keyword evidence="5 8" id="KW-0812">Transmembrane</keyword>
<comment type="subcellular location">
    <subcellularLocation>
        <location evidence="1">Cell membrane</location>
        <topology evidence="1">Multi-pass membrane protein</topology>
    </subcellularLocation>
</comment>
<feature type="transmembrane region" description="Helical" evidence="8">
    <location>
        <begin position="278"/>
        <end position="297"/>
    </location>
</feature>
<evidence type="ECO:0000256" key="8">
    <source>
        <dbReference type="SAM" id="Phobius"/>
    </source>
</evidence>
<dbReference type="InParanoid" id="A0A1H9F4K1"/>
<keyword evidence="3" id="KW-0328">Glycosyltransferase</keyword>
<feature type="transmembrane region" description="Helical" evidence="8">
    <location>
        <begin position="106"/>
        <end position="127"/>
    </location>
</feature>
<keyword evidence="7 8" id="KW-0472">Membrane</keyword>
<accession>A0A1H9F4K1</accession>
<evidence type="ECO:0000256" key="6">
    <source>
        <dbReference type="ARBA" id="ARBA00022989"/>
    </source>
</evidence>
<feature type="transmembrane region" description="Helical" evidence="8">
    <location>
        <begin position="76"/>
        <end position="94"/>
    </location>
</feature>
<dbReference type="InterPro" id="IPR050297">
    <property type="entry name" value="LipidA_mod_glycosyltrf_83"/>
</dbReference>
<dbReference type="RefSeq" id="WP_090167487.1">
    <property type="nucleotide sequence ID" value="NZ_FOFB01000008.1"/>
</dbReference>
<feature type="transmembrane region" description="Helical" evidence="8">
    <location>
        <begin position="12"/>
        <end position="33"/>
    </location>
</feature>
<evidence type="ECO:0000256" key="1">
    <source>
        <dbReference type="ARBA" id="ARBA00004651"/>
    </source>
</evidence>
<evidence type="ECO:0000256" key="4">
    <source>
        <dbReference type="ARBA" id="ARBA00022679"/>
    </source>
</evidence>
<evidence type="ECO:0000256" key="5">
    <source>
        <dbReference type="ARBA" id="ARBA00022692"/>
    </source>
</evidence>